<reference evidence="2 3" key="1">
    <citation type="submission" date="2019-05" db="EMBL/GenBank/DDBJ databases">
        <authorList>
            <consortium name="Pathogen Informatics"/>
        </authorList>
    </citation>
    <scope>NUCLEOTIDE SEQUENCE [LARGE SCALE GENOMIC DNA]</scope>
    <source>
        <strain evidence="2 3">NCTC13032</strain>
    </source>
</reference>
<evidence type="ECO:0000313" key="2">
    <source>
        <dbReference type="EMBL" id="VTP65496.1"/>
    </source>
</evidence>
<evidence type="ECO:0000256" key="1">
    <source>
        <dbReference type="SAM" id="MobiDB-lite"/>
    </source>
</evidence>
<dbReference type="AlphaFoldDB" id="A0A4U9HPR7"/>
<sequence length="52" mass="5471">MSLHSSSSVRVTSVESSASMVPRSHSRAITSEVKIAPITVMIMVTAPGIIKC</sequence>
<evidence type="ECO:0000313" key="3">
    <source>
        <dbReference type="Proteomes" id="UP000310719"/>
    </source>
</evidence>
<gene>
    <name evidence="2" type="ORF">NCTC13032_02055</name>
</gene>
<protein>
    <submittedName>
        <fullName evidence="2">Uncharacterized protein</fullName>
    </submittedName>
</protein>
<accession>A0A4U9HPR7</accession>
<dbReference type="EMBL" id="LR590464">
    <property type="protein sequence ID" value="VTP65496.1"/>
    <property type="molecule type" value="Genomic_DNA"/>
</dbReference>
<feature type="region of interest" description="Disordered" evidence="1">
    <location>
        <begin position="1"/>
        <end position="24"/>
    </location>
</feature>
<feature type="compositionally biased region" description="Low complexity" evidence="1">
    <location>
        <begin position="1"/>
        <end position="19"/>
    </location>
</feature>
<name>A0A4U9HPR7_9ENTR</name>
<proteinExistence type="predicted"/>
<dbReference type="Proteomes" id="UP000310719">
    <property type="component" value="Chromosome"/>
</dbReference>
<organism evidence="2 3">
    <name type="scientific">Leclercia adecarboxylata</name>
    <dbReference type="NCBI Taxonomy" id="83655"/>
    <lineage>
        <taxon>Bacteria</taxon>
        <taxon>Pseudomonadati</taxon>
        <taxon>Pseudomonadota</taxon>
        <taxon>Gammaproteobacteria</taxon>
        <taxon>Enterobacterales</taxon>
        <taxon>Enterobacteriaceae</taxon>
        <taxon>Leclercia</taxon>
    </lineage>
</organism>